<evidence type="ECO:0000256" key="4">
    <source>
        <dbReference type="ARBA" id="ARBA00023002"/>
    </source>
</evidence>
<dbReference type="GO" id="GO:0016971">
    <property type="term" value="F:flavin-dependent sulfhydryl oxidase activity"/>
    <property type="evidence" value="ECO:0007669"/>
    <property type="project" value="InterPro"/>
</dbReference>
<evidence type="ECO:0000256" key="5">
    <source>
        <dbReference type="ARBA" id="ARBA00023157"/>
    </source>
</evidence>
<evidence type="ECO:0000259" key="7">
    <source>
        <dbReference type="PROSITE" id="PS51324"/>
    </source>
</evidence>
<dbReference type="InterPro" id="IPR039799">
    <property type="entry name" value="ALR/ERV"/>
</dbReference>
<evidence type="ECO:0000256" key="6">
    <source>
        <dbReference type="RuleBase" id="RU371123"/>
    </source>
</evidence>
<evidence type="ECO:0000313" key="10">
    <source>
        <dbReference type="Proteomes" id="UP001152797"/>
    </source>
</evidence>
<comment type="cofactor">
    <cofactor evidence="1 6">
        <name>FAD</name>
        <dbReference type="ChEBI" id="CHEBI:57692"/>
    </cofactor>
</comment>
<dbReference type="PANTHER" id="PTHR12645">
    <property type="entry name" value="ALR/ERV"/>
    <property type="match status" value="1"/>
</dbReference>
<dbReference type="EMBL" id="CAMXCT020000410">
    <property type="protein sequence ID" value="CAL1131799.1"/>
    <property type="molecule type" value="Genomic_DNA"/>
</dbReference>
<dbReference type="InterPro" id="IPR036774">
    <property type="entry name" value="ERV/ALR_sulphydryl_oxid_sf"/>
</dbReference>
<evidence type="ECO:0000256" key="1">
    <source>
        <dbReference type="ARBA" id="ARBA00001974"/>
    </source>
</evidence>
<organism evidence="8">
    <name type="scientific">Cladocopium goreaui</name>
    <dbReference type="NCBI Taxonomy" id="2562237"/>
    <lineage>
        <taxon>Eukaryota</taxon>
        <taxon>Sar</taxon>
        <taxon>Alveolata</taxon>
        <taxon>Dinophyceae</taxon>
        <taxon>Suessiales</taxon>
        <taxon>Symbiodiniaceae</taxon>
        <taxon>Cladocopium</taxon>
    </lineage>
</organism>
<comment type="catalytic activity">
    <reaction evidence="6">
        <text>2 R'C(R)SH + O2 = R'C(R)S-S(R)CR' + H2O2</text>
        <dbReference type="Rhea" id="RHEA:17357"/>
        <dbReference type="ChEBI" id="CHEBI:15379"/>
        <dbReference type="ChEBI" id="CHEBI:16240"/>
        <dbReference type="ChEBI" id="CHEBI:16520"/>
        <dbReference type="ChEBI" id="CHEBI:17412"/>
        <dbReference type="EC" id="1.8.3.2"/>
    </reaction>
</comment>
<dbReference type="OrthoDB" id="441416at2759"/>
<proteinExistence type="predicted"/>
<dbReference type="InterPro" id="IPR017905">
    <property type="entry name" value="ERV/ALR_sulphydryl_oxidase"/>
</dbReference>
<dbReference type="GO" id="GO:0005739">
    <property type="term" value="C:mitochondrion"/>
    <property type="evidence" value="ECO:0007669"/>
    <property type="project" value="TreeGrafter"/>
</dbReference>
<dbReference type="PANTHER" id="PTHR12645:SF0">
    <property type="entry name" value="FAD-LINKED SULFHYDRYL OXIDASE ALR"/>
    <property type="match status" value="1"/>
</dbReference>
<dbReference type="GO" id="GO:0050660">
    <property type="term" value="F:flavin adenine dinucleotide binding"/>
    <property type="evidence" value="ECO:0007669"/>
    <property type="project" value="TreeGrafter"/>
</dbReference>
<dbReference type="EMBL" id="CAMXCT030000410">
    <property type="protein sequence ID" value="CAL4765736.1"/>
    <property type="molecule type" value="Genomic_DNA"/>
</dbReference>
<dbReference type="PROSITE" id="PS51324">
    <property type="entry name" value="ERV_ALR"/>
    <property type="match status" value="1"/>
</dbReference>
<dbReference type="Pfam" id="PF04777">
    <property type="entry name" value="Evr1_Alr"/>
    <property type="match status" value="1"/>
</dbReference>
<reference evidence="9" key="2">
    <citation type="submission" date="2024-04" db="EMBL/GenBank/DDBJ databases">
        <authorList>
            <person name="Chen Y."/>
            <person name="Shah S."/>
            <person name="Dougan E. K."/>
            <person name="Thang M."/>
            <person name="Chan C."/>
        </authorList>
    </citation>
    <scope>NUCLEOTIDE SEQUENCE [LARGE SCALE GENOMIC DNA]</scope>
</reference>
<dbReference type="AlphaFoldDB" id="A0A9P1FIJ7"/>
<comment type="caution">
    <text evidence="8">The sequence shown here is derived from an EMBL/GenBank/DDBJ whole genome shotgun (WGS) entry which is preliminary data.</text>
</comment>
<name>A0A9P1FIJ7_9DINO</name>
<dbReference type="EC" id="1.8.3.2" evidence="6"/>
<sequence>MTLALPEEVPKEKQLQLKNLLVALQEVLPCSMCAEHWRRHMEEDPVEPHLAHRSSMVEWMIRMHNKVNELNKKPIQSKEEVLEEFQLAYDKFGRYGGYEAVLGQRFSVSLASGEIEDAGGPRFVAPKGLACANKGTTNLGRFQRSEEEPLEIMVKLTCDVERKCLQLLFGQGKKKLGFIPTEVKPGEFILRGMWVNEELRGRGLASLFLALWLKLCLMLEVTPLTDRIHKPILSLVLQKFGFVAATSHLKVEVATCEGGADEPKMLLWSESKKLSSYFSVRARRDQGIRLVDSRPEKSRTAFVNTTFSIPDIGAMASLIDQALAGGDLVLYESQRAVSLLEDLRSGGWPHWAPMPKAKGVLAPAVTTEPLAEEK</sequence>
<evidence type="ECO:0000313" key="8">
    <source>
        <dbReference type="EMBL" id="CAI3978424.1"/>
    </source>
</evidence>
<keyword evidence="3 6" id="KW-0274">FAD</keyword>
<dbReference type="SUPFAM" id="SSF69000">
    <property type="entry name" value="FAD-dependent thiol oxidase"/>
    <property type="match status" value="1"/>
</dbReference>
<keyword evidence="2 6" id="KW-0285">Flavoprotein</keyword>
<evidence type="ECO:0000313" key="9">
    <source>
        <dbReference type="EMBL" id="CAL1131799.1"/>
    </source>
</evidence>
<evidence type="ECO:0000256" key="3">
    <source>
        <dbReference type="ARBA" id="ARBA00022827"/>
    </source>
</evidence>
<feature type="non-terminal residue" evidence="8">
    <location>
        <position position="374"/>
    </location>
</feature>
<feature type="domain" description="ERV/ALR sulfhydryl oxidase" evidence="7">
    <location>
        <begin position="1"/>
        <end position="85"/>
    </location>
</feature>
<dbReference type="Gene3D" id="1.20.120.310">
    <property type="entry name" value="ERV/ALR sulfhydryl oxidase domain"/>
    <property type="match status" value="1"/>
</dbReference>
<accession>A0A9P1FIJ7</accession>
<dbReference type="Proteomes" id="UP001152797">
    <property type="component" value="Unassembled WGS sequence"/>
</dbReference>
<reference evidence="8" key="1">
    <citation type="submission" date="2022-10" db="EMBL/GenBank/DDBJ databases">
        <authorList>
            <person name="Chen Y."/>
            <person name="Dougan E. K."/>
            <person name="Chan C."/>
            <person name="Rhodes N."/>
            <person name="Thang M."/>
        </authorList>
    </citation>
    <scope>NUCLEOTIDE SEQUENCE</scope>
</reference>
<evidence type="ECO:0000256" key="2">
    <source>
        <dbReference type="ARBA" id="ARBA00022630"/>
    </source>
</evidence>
<gene>
    <name evidence="8" type="ORF">C1SCF055_LOCUS6477</name>
</gene>
<dbReference type="EMBL" id="CAMXCT010000410">
    <property type="protein sequence ID" value="CAI3978424.1"/>
    <property type="molecule type" value="Genomic_DNA"/>
</dbReference>
<protein>
    <recommendedName>
        <fullName evidence="6">Sulfhydryl oxidase</fullName>
        <ecNumber evidence="6">1.8.3.2</ecNumber>
    </recommendedName>
</protein>
<keyword evidence="5" id="KW-1015">Disulfide bond</keyword>
<keyword evidence="10" id="KW-1185">Reference proteome</keyword>
<keyword evidence="4 6" id="KW-0560">Oxidoreductase</keyword>